<evidence type="ECO:0000313" key="2">
    <source>
        <dbReference type="Proteomes" id="UP000320338"/>
    </source>
</evidence>
<dbReference type="AlphaFoldDB" id="A0A4Y3WQK0"/>
<accession>A0A4Y3WQK0</accession>
<name>A0A4Y3WQK0_9PSEU</name>
<proteinExistence type="predicted"/>
<dbReference type="RefSeq" id="WP_246085937.1">
    <property type="nucleotide sequence ID" value="NZ_BAAARZ010000018.1"/>
</dbReference>
<reference evidence="1 2" key="1">
    <citation type="submission" date="2019-06" db="EMBL/GenBank/DDBJ databases">
        <title>Whole genome shotgun sequence of Pseudonocardia hydrocarbonoxydans NBRC 14498.</title>
        <authorList>
            <person name="Hosoyama A."/>
            <person name="Uohara A."/>
            <person name="Ohji S."/>
            <person name="Ichikawa N."/>
        </authorList>
    </citation>
    <scope>NUCLEOTIDE SEQUENCE [LARGE SCALE GENOMIC DNA]</scope>
    <source>
        <strain evidence="1 2">NBRC 14498</strain>
    </source>
</reference>
<sequence>MDGPILCCPDTPANPIEFSKGGSSRCATTGYPMVRALVACGTRPIIDAVFGTDRTHELGYAHHLLGSTRPGMIVLADRNCRGRHLDHRAGRHRLLHRRRRADHPVARGLTRPAVADRPGSSHAVTGGRVRCEELRGRAGRPCRP</sequence>
<comment type="caution">
    <text evidence="1">The sequence shown here is derived from an EMBL/GenBank/DDBJ whole genome shotgun (WGS) entry which is preliminary data.</text>
</comment>
<gene>
    <name evidence="1" type="ORF">PHY01_30610</name>
</gene>
<keyword evidence="2" id="KW-1185">Reference proteome</keyword>
<protein>
    <submittedName>
        <fullName evidence="1">Uncharacterized protein</fullName>
    </submittedName>
</protein>
<evidence type="ECO:0000313" key="1">
    <source>
        <dbReference type="EMBL" id="GEC20778.1"/>
    </source>
</evidence>
<dbReference type="EMBL" id="BJNG01000025">
    <property type="protein sequence ID" value="GEC20778.1"/>
    <property type="molecule type" value="Genomic_DNA"/>
</dbReference>
<dbReference type="Proteomes" id="UP000320338">
    <property type="component" value="Unassembled WGS sequence"/>
</dbReference>
<organism evidence="1 2">
    <name type="scientific">Pseudonocardia hydrocarbonoxydans</name>
    <dbReference type="NCBI Taxonomy" id="76726"/>
    <lineage>
        <taxon>Bacteria</taxon>
        <taxon>Bacillati</taxon>
        <taxon>Actinomycetota</taxon>
        <taxon>Actinomycetes</taxon>
        <taxon>Pseudonocardiales</taxon>
        <taxon>Pseudonocardiaceae</taxon>
        <taxon>Pseudonocardia</taxon>
    </lineage>
</organism>